<gene>
    <name evidence="1" type="ORF">E6O51_03105</name>
</gene>
<reference evidence="1 2" key="1">
    <citation type="submission" date="2019-04" db="EMBL/GenBank/DDBJ databases">
        <title>Azoarcus rhizosphaerae sp. nov. isolated from rhizosphere of Ficus religiosa.</title>
        <authorList>
            <person name="Lin S.-Y."/>
            <person name="Hameed A."/>
            <person name="Hsu Y.-H."/>
            <person name="Young C.-C."/>
        </authorList>
    </citation>
    <scope>NUCLEOTIDE SEQUENCE [LARGE SCALE GENOMIC DNA]</scope>
    <source>
        <strain evidence="1 2">CC-YHH848</strain>
    </source>
</reference>
<accession>A0A4S4AXF0</accession>
<comment type="caution">
    <text evidence="1">The sequence shown here is derived from an EMBL/GenBank/DDBJ whole genome shotgun (WGS) entry which is preliminary data.</text>
</comment>
<dbReference type="RefSeq" id="WP_136383502.1">
    <property type="nucleotide sequence ID" value="NZ_SSOD01000002.1"/>
</dbReference>
<sequence>MATFSAISPFGAQPTLLAGPNTSNVMGLSASSAPASSGISFGGMALSVTGAVTQAVGAWYSAQSAKSAAKHAATMAKGQMEMNLLAVEQAKLTRSQQVLATEYQMRTQKLSLGYQATIADVNARLSELAARSSLLQGERQEQASRLSTAQMKSSQRVALAANGVDLGSATSLNILTSTDVMGEIDANTIQANAARAAWGYRSQAVDAENQAMLARAAAENIDPEKADLYVSPYAVDPNLIQADMSGYYSQTASAISPVGDALMSLAGSAPAIAEKWRAYQQKRA</sequence>
<name>A0A4S4AXF0_9RHOO</name>
<proteinExistence type="predicted"/>
<protein>
    <submittedName>
        <fullName evidence="1">Uncharacterized protein</fullName>
    </submittedName>
</protein>
<dbReference type="Proteomes" id="UP000307956">
    <property type="component" value="Unassembled WGS sequence"/>
</dbReference>
<evidence type="ECO:0000313" key="2">
    <source>
        <dbReference type="Proteomes" id="UP000307956"/>
    </source>
</evidence>
<dbReference type="OrthoDB" id="8367547at2"/>
<keyword evidence="2" id="KW-1185">Reference proteome</keyword>
<dbReference type="AlphaFoldDB" id="A0A4S4AXF0"/>
<evidence type="ECO:0000313" key="1">
    <source>
        <dbReference type="EMBL" id="THF64313.1"/>
    </source>
</evidence>
<dbReference type="EMBL" id="SSOD01000002">
    <property type="protein sequence ID" value="THF64313.1"/>
    <property type="molecule type" value="Genomic_DNA"/>
</dbReference>
<organism evidence="1 2">
    <name type="scientific">Pseudothauera rhizosphaerae</name>
    <dbReference type="NCBI Taxonomy" id="2565932"/>
    <lineage>
        <taxon>Bacteria</taxon>
        <taxon>Pseudomonadati</taxon>
        <taxon>Pseudomonadota</taxon>
        <taxon>Betaproteobacteria</taxon>
        <taxon>Rhodocyclales</taxon>
        <taxon>Zoogloeaceae</taxon>
        <taxon>Pseudothauera</taxon>
    </lineage>
</organism>